<organism evidence="7 8">
    <name type="scientific">Hyaloscypha variabilis (strain UAMH 11265 / GT02V1 / F)</name>
    <name type="common">Meliniomyces variabilis</name>
    <dbReference type="NCBI Taxonomy" id="1149755"/>
    <lineage>
        <taxon>Eukaryota</taxon>
        <taxon>Fungi</taxon>
        <taxon>Dikarya</taxon>
        <taxon>Ascomycota</taxon>
        <taxon>Pezizomycotina</taxon>
        <taxon>Leotiomycetes</taxon>
        <taxon>Helotiales</taxon>
        <taxon>Hyaloscyphaceae</taxon>
        <taxon>Hyaloscypha</taxon>
        <taxon>Hyaloscypha variabilis</taxon>
    </lineage>
</organism>
<comment type="similarity">
    <text evidence="1">Belongs to the peptidase S28 family.</text>
</comment>
<dbReference type="InterPro" id="IPR008758">
    <property type="entry name" value="Peptidase_S28"/>
</dbReference>
<dbReference type="PANTHER" id="PTHR11010">
    <property type="entry name" value="PROTEASE S28 PRO-X CARBOXYPEPTIDASE-RELATED"/>
    <property type="match status" value="1"/>
</dbReference>
<accession>A0A2J6S8D1</accession>
<evidence type="ECO:0000256" key="6">
    <source>
        <dbReference type="SAM" id="SignalP"/>
    </source>
</evidence>
<name>A0A2J6S8D1_HYAVF</name>
<dbReference type="Pfam" id="PF05577">
    <property type="entry name" value="Peptidase_S28"/>
    <property type="match status" value="1"/>
</dbReference>
<dbReference type="Proteomes" id="UP000235786">
    <property type="component" value="Unassembled WGS sequence"/>
</dbReference>
<keyword evidence="3 6" id="KW-0732">Signal</keyword>
<dbReference type="Gene3D" id="3.40.50.1820">
    <property type="entry name" value="alpha/beta hydrolase"/>
    <property type="match status" value="2"/>
</dbReference>
<feature type="chain" id="PRO_5014453562" evidence="6">
    <location>
        <begin position="19"/>
        <end position="523"/>
    </location>
</feature>
<evidence type="ECO:0000313" key="8">
    <source>
        <dbReference type="Proteomes" id="UP000235786"/>
    </source>
</evidence>
<evidence type="ECO:0000256" key="5">
    <source>
        <dbReference type="ARBA" id="ARBA00023180"/>
    </source>
</evidence>
<dbReference type="FunFam" id="3.40.50.1820:FF:000165">
    <property type="entry name" value="Serine peptidase, putative"/>
    <property type="match status" value="1"/>
</dbReference>
<dbReference type="SUPFAM" id="SSF53474">
    <property type="entry name" value="alpha/beta-Hydrolases"/>
    <property type="match status" value="1"/>
</dbReference>
<evidence type="ECO:0000256" key="3">
    <source>
        <dbReference type="ARBA" id="ARBA00022729"/>
    </source>
</evidence>
<evidence type="ECO:0000256" key="2">
    <source>
        <dbReference type="ARBA" id="ARBA00022670"/>
    </source>
</evidence>
<reference evidence="7 8" key="1">
    <citation type="submission" date="2016-04" db="EMBL/GenBank/DDBJ databases">
        <title>A degradative enzymes factory behind the ericoid mycorrhizal symbiosis.</title>
        <authorList>
            <consortium name="DOE Joint Genome Institute"/>
            <person name="Martino E."/>
            <person name="Morin E."/>
            <person name="Grelet G."/>
            <person name="Kuo A."/>
            <person name="Kohler A."/>
            <person name="Daghino S."/>
            <person name="Barry K."/>
            <person name="Choi C."/>
            <person name="Cichocki N."/>
            <person name="Clum A."/>
            <person name="Copeland A."/>
            <person name="Hainaut M."/>
            <person name="Haridas S."/>
            <person name="Labutti K."/>
            <person name="Lindquist E."/>
            <person name="Lipzen A."/>
            <person name="Khouja H.-R."/>
            <person name="Murat C."/>
            <person name="Ohm R."/>
            <person name="Olson A."/>
            <person name="Spatafora J."/>
            <person name="Veneault-Fourrey C."/>
            <person name="Henrissat B."/>
            <person name="Grigoriev I."/>
            <person name="Martin F."/>
            <person name="Perotto S."/>
        </authorList>
    </citation>
    <scope>NUCLEOTIDE SEQUENCE [LARGE SCALE GENOMIC DNA]</scope>
    <source>
        <strain evidence="7 8">F</strain>
    </source>
</reference>
<keyword evidence="4" id="KW-0378">Hydrolase</keyword>
<evidence type="ECO:0000313" key="7">
    <source>
        <dbReference type="EMBL" id="PMD47016.1"/>
    </source>
</evidence>
<evidence type="ECO:0000256" key="4">
    <source>
        <dbReference type="ARBA" id="ARBA00022801"/>
    </source>
</evidence>
<dbReference type="GO" id="GO:0008239">
    <property type="term" value="F:dipeptidyl-peptidase activity"/>
    <property type="evidence" value="ECO:0007669"/>
    <property type="project" value="TreeGrafter"/>
</dbReference>
<feature type="signal peptide" evidence="6">
    <location>
        <begin position="1"/>
        <end position="18"/>
    </location>
</feature>
<keyword evidence="5" id="KW-0325">Glycoprotein</keyword>
<keyword evidence="2 7" id="KW-0645">Protease</keyword>
<gene>
    <name evidence="7" type="ORF">L207DRAFT_477917</name>
</gene>
<dbReference type="EMBL" id="KZ613938">
    <property type="protein sequence ID" value="PMD47016.1"/>
    <property type="molecule type" value="Genomic_DNA"/>
</dbReference>
<dbReference type="GO" id="GO:0070008">
    <property type="term" value="F:serine-type exopeptidase activity"/>
    <property type="evidence" value="ECO:0007669"/>
    <property type="project" value="InterPro"/>
</dbReference>
<keyword evidence="8" id="KW-1185">Reference proteome</keyword>
<evidence type="ECO:0000256" key="1">
    <source>
        <dbReference type="ARBA" id="ARBA00011079"/>
    </source>
</evidence>
<dbReference type="PANTHER" id="PTHR11010:SF23">
    <property type="entry name" value="SERINE PEPTIDASE"/>
    <property type="match status" value="1"/>
</dbReference>
<dbReference type="GO" id="GO:0006508">
    <property type="term" value="P:proteolysis"/>
    <property type="evidence" value="ECO:0007669"/>
    <property type="project" value="UniProtKB-KW"/>
</dbReference>
<dbReference type="OrthoDB" id="1735038at2759"/>
<protein>
    <submittedName>
        <fullName evidence="7">Endoprotease</fullName>
    </submittedName>
</protein>
<dbReference type="InterPro" id="IPR029058">
    <property type="entry name" value="AB_hydrolase_fold"/>
</dbReference>
<dbReference type="AlphaFoldDB" id="A0A2J6S8D1"/>
<proteinExistence type="inferred from homology"/>
<sequence length="523" mass="57420">MKGSILSFVSLLAAAASAVRLGRPVPPSLELSEAEAAAATNGNGTFQQLLDHTDPSKGTFSQSYWWSSEFWKGPGSPVVMFTPGEVAAAGYSGYLTNRTITGAYAQAIGGAVIMLEHRYWGDSSPYSYLDTEALQYLTLDQSISDLVHFSKTIDLPFDTNSSSNSQNAPWVLSGGSYSGALAAWTASTQPGTFWVYHSSSAPVEAVDDYWQYFYPIQQGMAQNCSTDVTLVIDHIDEVLTTGTADEIYALKDMFGLAGVEHNDDFAAVLPVGPYQWQENDFYTGYSAFFQFCDAVEGAVPGADTTTPATGVGLEKALAGYANWINTTQVPGYCTAYGYTNPNDLGCLDTYNLSNTMYTDYTVGNAWDRQWNWFLCNEPFAYWQDGAPKGTPTIVSRLVNRDYWQRTCGLMFPEVNGFTYGSANPNINIHSTNKHTKGWRLDNTTRLIWANGEFDPWRSSGMSSVFRPDGPFVSTPEQPLQIIPGGFHCSDLIIKNGEVNEGVQTVIDNEVAQIKAWVAEYYTK</sequence>